<reference evidence="3 4" key="1">
    <citation type="submission" date="2024-11" db="EMBL/GenBank/DDBJ databases">
        <authorList>
            <person name="Heng Y.C."/>
            <person name="Lim A.C.H."/>
            <person name="Lee J.K.Y."/>
            <person name="Kittelmann S."/>
        </authorList>
    </citation>
    <scope>NUCLEOTIDE SEQUENCE [LARGE SCALE GENOMIC DNA]</scope>
    <source>
        <strain evidence="3 4">WILCCON 0269</strain>
    </source>
</reference>
<dbReference type="InterPro" id="IPR049285">
    <property type="entry name" value="DUF4931_C"/>
</dbReference>
<evidence type="ECO:0000259" key="2">
    <source>
        <dbReference type="Pfam" id="PF20956"/>
    </source>
</evidence>
<dbReference type="InterPro" id="IPR012361">
    <property type="entry name" value="GalT_short"/>
</dbReference>
<dbReference type="Pfam" id="PF20956">
    <property type="entry name" value="DUF4931_C"/>
    <property type="match status" value="1"/>
</dbReference>
<accession>A0ABW8SR34</accession>
<comment type="caution">
    <text evidence="3">The sequence shown here is derived from an EMBL/GenBank/DDBJ whole genome shotgun (WGS) entry which is preliminary data.</text>
</comment>
<gene>
    <name evidence="3" type="ORF">ACJDU8_23615</name>
</gene>
<evidence type="ECO:0000313" key="4">
    <source>
        <dbReference type="Proteomes" id="UP001623660"/>
    </source>
</evidence>
<dbReference type="Proteomes" id="UP001623660">
    <property type="component" value="Unassembled WGS sequence"/>
</dbReference>
<keyword evidence="4" id="KW-1185">Reference proteome</keyword>
<evidence type="ECO:0000259" key="1">
    <source>
        <dbReference type="Pfam" id="PF16285"/>
    </source>
</evidence>
<dbReference type="Pfam" id="PF16285">
    <property type="entry name" value="DUF4931_N"/>
    <property type="match status" value="1"/>
</dbReference>
<dbReference type="InterPro" id="IPR046322">
    <property type="entry name" value="DUF4931"/>
</dbReference>
<feature type="domain" description="DUF4931" evidence="1">
    <location>
        <begin position="9"/>
        <end position="132"/>
    </location>
</feature>
<dbReference type="SUPFAM" id="SSF54197">
    <property type="entry name" value="HIT-like"/>
    <property type="match status" value="1"/>
</dbReference>
<dbReference type="RefSeq" id="WP_406794631.1">
    <property type="nucleotide sequence ID" value="NZ_JBJHZX010000065.1"/>
</dbReference>
<evidence type="ECO:0000313" key="3">
    <source>
        <dbReference type="EMBL" id="MFL0198520.1"/>
    </source>
</evidence>
<proteinExistence type="predicted"/>
<dbReference type="InterPro" id="IPR036265">
    <property type="entry name" value="HIT-like_sf"/>
</dbReference>
<dbReference type="PIRSF" id="PIRSF031505">
    <property type="entry name" value="GalT_short"/>
    <property type="match status" value="1"/>
</dbReference>
<protein>
    <submittedName>
        <fullName evidence="3">DUF4931 domain-containing protein</fullName>
    </submittedName>
</protein>
<feature type="domain" description="DUF4931" evidence="2">
    <location>
        <begin position="136"/>
        <end position="252"/>
    </location>
</feature>
<sequence length="252" mass="29443">MESNRTLKFISNISKNKPNSITNKSTICPFCDKNNLTDIIDIKGQFIFVKNKYNTLEDTLQTVLIESDNCDSNISLYTKEHMRSLINFGVKKWMNMDKTGEFKSVIFYKNHGIYSGGSIKHPHMQIIGLKYIDYTEYLRDEFFEGITIEKGDSWLINISTKPKANFTEFNIIIDNISNLNIMADNIQIIVRYILNDFQPKCNSFNIFFYNWKNKILCKITPRFITSPLFIGFSISQVSDQINRIVNEVQRLY</sequence>
<name>A0ABW8SR34_9CLOT</name>
<dbReference type="EMBL" id="JBJHZX010000065">
    <property type="protein sequence ID" value="MFL0198520.1"/>
    <property type="molecule type" value="Genomic_DNA"/>
</dbReference>
<organism evidence="3 4">
    <name type="scientific">Candidatus Clostridium eludens</name>
    <dbReference type="NCBI Taxonomy" id="3381663"/>
    <lineage>
        <taxon>Bacteria</taxon>
        <taxon>Bacillati</taxon>
        <taxon>Bacillota</taxon>
        <taxon>Clostridia</taxon>
        <taxon>Eubacteriales</taxon>
        <taxon>Clostridiaceae</taxon>
        <taxon>Clostridium</taxon>
    </lineage>
</organism>
<dbReference type="Gene3D" id="3.30.428.10">
    <property type="entry name" value="HIT-like"/>
    <property type="match status" value="1"/>
</dbReference>